<dbReference type="RefSeq" id="WP_316969388.1">
    <property type="nucleotide sequence ID" value="NZ_JARFPL010000026.1"/>
</dbReference>
<keyword evidence="3" id="KW-1185">Reference proteome</keyword>
<accession>A0ABT5XG93</accession>
<gene>
    <name evidence="2" type="ORF">P0O24_08830</name>
</gene>
<dbReference type="EMBL" id="JARFPL010000026">
    <property type="protein sequence ID" value="MDF0593687.1"/>
    <property type="molecule type" value="Genomic_DNA"/>
</dbReference>
<organism evidence="2 3">
    <name type="scientific">Candidatus Methanocrinis alkalitolerans</name>
    <dbReference type="NCBI Taxonomy" id="3033395"/>
    <lineage>
        <taxon>Archaea</taxon>
        <taxon>Methanobacteriati</taxon>
        <taxon>Methanobacteriota</taxon>
        <taxon>Stenosarchaea group</taxon>
        <taxon>Methanomicrobia</taxon>
        <taxon>Methanotrichales</taxon>
        <taxon>Methanotrichaceae</taxon>
        <taxon>Methanocrinis</taxon>
    </lineage>
</organism>
<evidence type="ECO:0000256" key="1">
    <source>
        <dbReference type="SAM" id="MobiDB-lite"/>
    </source>
</evidence>
<sequence>MHKLIKEVIMNHKSGYALVLMLSLLFLVSNACGITSNFGGTSGGSSSSISETLSTDPKGGFSSTSSLNYGSSVTLQQNTQVNGLDYQGEESVYSNYNDYVKVTYNLKNAVLGISLSNTAGASNMGSYAIASEEWDVVSADSITFSAFARNRKNYEAKVTTDITKGGVVFTNEAKASSTEAIATQTLNQAWGDKITRTLSAKNNRKRSAHYSTDSFYYTGSPKKYDYKDTAKATYGDAVLTPTGGPGATSPPGFDWPAPPKPPSYPFYQPTVWPTGSGW</sequence>
<proteinExistence type="predicted"/>
<dbReference type="Proteomes" id="UP001215956">
    <property type="component" value="Unassembled WGS sequence"/>
</dbReference>
<feature type="region of interest" description="Disordered" evidence="1">
    <location>
        <begin position="40"/>
        <end position="61"/>
    </location>
</feature>
<feature type="region of interest" description="Disordered" evidence="1">
    <location>
        <begin position="241"/>
        <end position="266"/>
    </location>
</feature>
<comment type="caution">
    <text evidence="2">The sequence shown here is derived from an EMBL/GenBank/DDBJ whole genome shotgun (WGS) entry which is preliminary data.</text>
</comment>
<reference evidence="2 3" key="1">
    <citation type="submission" date="2023-03" db="EMBL/GenBank/DDBJ databases">
        <title>Whole genome sequencing of Methanotrichaceae archaeon M04Ac.</title>
        <authorList>
            <person name="Khomyakova M.A."/>
            <person name="Merkel A.Y."/>
            <person name="Slobodkin A.I."/>
        </authorList>
    </citation>
    <scope>NUCLEOTIDE SEQUENCE [LARGE SCALE GENOMIC DNA]</scope>
    <source>
        <strain evidence="2 3">M04Ac</strain>
    </source>
</reference>
<protein>
    <submittedName>
        <fullName evidence="2">Uncharacterized protein</fullName>
    </submittedName>
</protein>
<evidence type="ECO:0000313" key="3">
    <source>
        <dbReference type="Proteomes" id="UP001215956"/>
    </source>
</evidence>
<name>A0ABT5XG93_9EURY</name>
<evidence type="ECO:0000313" key="2">
    <source>
        <dbReference type="EMBL" id="MDF0593687.1"/>
    </source>
</evidence>
<feature type="compositionally biased region" description="Low complexity" evidence="1">
    <location>
        <begin position="40"/>
        <end position="55"/>
    </location>
</feature>